<dbReference type="GO" id="GO:0005680">
    <property type="term" value="C:anaphase-promoting complex"/>
    <property type="evidence" value="ECO:0007669"/>
    <property type="project" value="InterPro"/>
</dbReference>
<organism evidence="8 9">
    <name type="scientific">Wickerhamomyces anomalus (strain ATCC 58044 / CBS 1984 / NCYC 433 / NRRL Y-366-8)</name>
    <name type="common">Yeast</name>
    <name type="synonym">Hansenula anomala</name>
    <dbReference type="NCBI Taxonomy" id="683960"/>
    <lineage>
        <taxon>Eukaryota</taxon>
        <taxon>Fungi</taxon>
        <taxon>Dikarya</taxon>
        <taxon>Ascomycota</taxon>
        <taxon>Saccharomycotina</taxon>
        <taxon>Saccharomycetes</taxon>
        <taxon>Phaffomycetales</taxon>
        <taxon>Wickerhamomycetaceae</taxon>
        <taxon>Wickerhamomyces</taxon>
    </lineage>
</organism>
<dbReference type="OrthoDB" id="2110451at2759"/>
<evidence type="ECO:0000313" key="8">
    <source>
        <dbReference type="EMBL" id="ODQ61701.1"/>
    </source>
</evidence>
<dbReference type="GO" id="GO:0051301">
    <property type="term" value="P:cell division"/>
    <property type="evidence" value="ECO:0007669"/>
    <property type="project" value="UniProtKB-KW"/>
</dbReference>
<evidence type="ECO:0000256" key="5">
    <source>
        <dbReference type="ARBA" id="ARBA00023306"/>
    </source>
</evidence>
<dbReference type="GO" id="GO:0031145">
    <property type="term" value="P:anaphase-promoting complex-dependent catabolic process"/>
    <property type="evidence" value="ECO:0007669"/>
    <property type="project" value="InterPro"/>
</dbReference>
<dbReference type="RefSeq" id="XP_019040908.1">
    <property type="nucleotide sequence ID" value="XM_019184286.1"/>
</dbReference>
<name>A0A1E3P8H2_WICAA</name>
<evidence type="ECO:0000313" key="9">
    <source>
        <dbReference type="Proteomes" id="UP000094112"/>
    </source>
</evidence>
<keyword evidence="3" id="KW-0498">Mitosis</keyword>
<dbReference type="PANTHER" id="PTHR13260:SF0">
    <property type="entry name" value="ANAPHASE-PROMOTING COMPLEX SUBUNIT 4"/>
    <property type="match status" value="1"/>
</dbReference>
<evidence type="ECO:0000259" key="6">
    <source>
        <dbReference type="Pfam" id="PF12894"/>
    </source>
</evidence>
<evidence type="ECO:0000256" key="1">
    <source>
        <dbReference type="ARBA" id="ARBA00016067"/>
    </source>
</evidence>
<feature type="domain" description="Anaphase-promoting complex subunit 4-like WD40" evidence="6">
    <location>
        <begin position="27"/>
        <end position="105"/>
    </location>
</feature>
<dbReference type="STRING" id="683960.A0A1E3P8H2"/>
<protein>
    <recommendedName>
        <fullName evidence="1">Anaphase-promoting complex subunit 4</fullName>
    </recommendedName>
</protein>
<dbReference type="PANTHER" id="PTHR13260">
    <property type="entry name" value="ANAPHASE PROMOTING COMPLEX SUBUNIT 4 APC4"/>
    <property type="match status" value="1"/>
</dbReference>
<proteinExistence type="predicted"/>
<keyword evidence="4" id="KW-0833">Ubl conjugation pathway</keyword>
<accession>A0A1E3P8H2</accession>
<keyword evidence="9" id="KW-1185">Reference proteome</keyword>
<evidence type="ECO:0000256" key="2">
    <source>
        <dbReference type="ARBA" id="ARBA00022618"/>
    </source>
</evidence>
<keyword evidence="2" id="KW-0132">Cell division</keyword>
<dbReference type="EMBL" id="KV454208">
    <property type="protein sequence ID" value="ODQ61701.1"/>
    <property type="molecule type" value="Genomic_DNA"/>
</dbReference>
<dbReference type="InterPro" id="IPR024790">
    <property type="entry name" value="APC4_long_dom"/>
</dbReference>
<keyword evidence="5" id="KW-0131">Cell cycle</keyword>
<sequence>MAEFEYADSTQPFPLVLNAPIDGLAYSWCPTMDLVAFTANNGKNVWVHRMNGYRVWDIKINEGRAKDLIWKPDGKQFAVITSKNQCHIYDSNTARLLSTVDQFKEGCNFGQWMLSEIDEGYHKFTELVDTDVLKSLPKLPPLPNATSNNTFSTKVAIEGMIHQPNKSGELDLFLLFSDKTLDITLHNLFTAGPINLISSSNDDDEEIVGHIAQDIQSHYIVTSSFSTMKLYLRQFKFSFVSELNFLQDIALSISKIIALSGYINEILIFLAQEIKTYLDANRRYVEILKESLEKIDETVGDQLYDSLLTGMMSEELKDWLENTIGERGIARWTKIGDTAFDNTRRTVFYHLVPSCERLIILLNNIKGTASASFSGDEDFKPDLISACIDSVQKFMKLLFECTIKVNKEQALFNSFVAWINFVLRELKDEEPNTIYKTSDVSEFINSHLERSSLMMFIPNMRRHYNEIKITSSDLFDSIKGFIKKSIIPSERKIELGMITEKQKLMFDHESLYILSYTNCTLNIHKFNTIADQLKSVHVLMDDDISDIQVSDGDDEVFVVTGDEVISFGFYDLFGSTNQTSFKKSDLKLLKSKNFAPLKPKHIAIKSQRDIWCIIFDDLKKCLICSLKSKPNTSADTDDIDTETMV</sequence>
<dbReference type="InterPro" id="IPR024789">
    <property type="entry name" value="APC4"/>
</dbReference>
<dbReference type="GO" id="GO:0070979">
    <property type="term" value="P:protein K11-linked ubiquitination"/>
    <property type="evidence" value="ECO:0007669"/>
    <property type="project" value="TreeGrafter"/>
</dbReference>
<evidence type="ECO:0000259" key="7">
    <source>
        <dbReference type="Pfam" id="PF12896"/>
    </source>
</evidence>
<dbReference type="Pfam" id="PF12896">
    <property type="entry name" value="ANAPC4"/>
    <property type="match status" value="1"/>
</dbReference>
<dbReference type="SUPFAM" id="SSF82171">
    <property type="entry name" value="DPP6 N-terminal domain-like"/>
    <property type="match status" value="1"/>
</dbReference>
<reference evidence="8 9" key="1">
    <citation type="journal article" date="2016" name="Proc. Natl. Acad. Sci. U.S.A.">
        <title>Comparative genomics of biotechnologically important yeasts.</title>
        <authorList>
            <person name="Riley R."/>
            <person name="Haridas S."/>
            <person name="Wolfe K.H."/>
            <person name="Lopes M.R."/>
            <person name="Hittinger C.T."/>
            <person name="Goeker M."/>
            <person name="Salamov A.A."/>
            <person name="Wisecaver J.H."/>
            <person name="Long T.M."/>
            <person name="Calvey C.H."/>
            <person name="Aerts A.L."/>
            <person name="Barry K.W."/>
            <person name="Choi C."/>
            <person name="Clum A."/>
            <person name="Coughlan A.Y."/>
            <person name="Deshpande S."/>
            <person name="Douglass A.P."/>
            <person name="Hanson S.J."/>
            <person name="Klenk H.-P."/>
            <person name="LaButti K.M."/>
            <person name="Lapidus A."/>
            <person name="Lindquist E.A."/>
            <person name="Lipzen A.M."/>
            <person name="Meier-Kolthoff J.P."/>
            <person name="Ohm R.A."/>
            <person name="Otillar R.P."/>
            <person name="Pangilinan J.L."/>
            <person name="Peng Y."/>
            <person name="Rokas A."/>
            <person name="Rosa C.A."/>
            <person name="Scheuner C."/>
            <person name="Sibirny A.A."/>
            <person name="Slot J.C."/>
            <person name="Stielow J.B."/>
            <person name="Sun H."/>
            <person name="Kurtzman C.P."/>
            <person name="Blackwell M."/>
            <person name="Grigoriev I.V."/>
            <person name="Jeffries T.W."/>
        </authorList>
    </citation>
    <scope>NUCLEOTIDE SEQUENCE [LARGE SCALE GENOMIC DNA]</scope>
    <source>
        <strain evidence="9">ATCC 58044 / CBS 1984 / NCYC 433 / NRRL Y-366-8</strain>
    </source>
</reference>
<evidence type="ECO:0000256" key="4">
    <source>
        <dbReference type="ARBA" id="ARBA00022786"/>
    </source>
</evidence>
<dbReference type="Pfam" id="PF12894">
    <property type="entry name" value="ANAPC4_WD40"/>
    <property type="match status" value="1"/>
</dbReference>
<dbReference type="InterPro" id="IPR024977">
    <property type="entry name" value="Apc4-like_WD40_dom"/>
</dbReference>
<evidence type="ECO:0000256" key="3">
    <source>
        <dbReference type="ARBA" id="ARBA00022776"/>
    </source>
</evidence>
<gene>
    <name evidence="8" type="ORF">WICANDRAFT_75904</name>
</gene>
<dbReference type="GO" id="GO:0034399">
    <property type="term" value="C:nuclear periphery"/>
    <property type="evidence" value="ECO:0007669"/>
    <property type="project" value="TreeGrafter"/>
</dbReference>
<dbReference type="GeneID" id="30201532"/>
<feature type="domain" description="Anaphase-promoting complex subunit 4 long" evidence="7">
    <location>
        <begin position="233"/>
        <end position="429"/>
    </location>
</feature>
<dbReference type="Proteomes" id="UP000094112">
    <property type="component" value="Unassembled WGS sequence"/>
</dbReference>
<dbReference type="AlphaFoldDB" id="A0A1E3P8H2"/>